<dbReference type="InterPro" id="IPR011888">
    <property type="entry name" value="Anaer_DMSO_reductase"/>
</dbReference>
<evidence type="ECO:0000256" key="1">
    <source>
        <dbReference type="ARBA" id="ARBA00001942"/>
    </source>
</evidence>
<dbReference type="SMART" id="SM00926">
    <property type="entry name" value="Molybdop_Fe4S4"/>
    <property type="match status" value="1"/>
</dbReference>
<dbReference type="Pfam" id="PF01568">
    <property type="entry name" value="Molydop_binding"/>
    <property type="match status" value="1"/>
</dbReference>
<keyword evidence="8" id="KW-0408">Iron</keyword>
<evidence type="ECO:0000256" key="5">
    <source>
        <dbReference type="ARBA" id="ARBA00022723"/>
    </source>
</evidence>
<evidence type="ECO:0000256" key="8">
    <source>
        <dbReference type="ARBA" id="ARBA00023004"/>
    </source>
</evidence>
<evidence type="ECO:0000313" key="11">
    <source>
        <dbReference type="EMBL" id="QSX33853.1"/>
    </source>
</evidence>
<keyword evidence="7" id="KW-0560">Oxidoreductase</keyword>
<keyword evidence="12" id="KW-1185">Reference proteome</keyword>
<dbReference type="InterPro" id="IPR006963">
    <property type="entry name" value="Mopterin_OxRdtase_4Fe-4S_dom"/>
</dbReference>
<evidence type="ECO:0000256" key="6">
    <source>
        <dbReference type="ARBA" id="ARBA00022729"/>
    </source>
</evidence>
<dbReference type="PANTHER" id="PTHR43742">
    <property type="entry name" value="TRIMETHYLAMINE-N-OXIDE REDUCTASE"/>
    <property type="match status" value="1"/>
</dbReference>
<dbReference type="PROSITE" id="PS00932">
    <property type="entry name" value="MOLYBDOPTERIN_PROK_3"/>
    <property type="match status" value="1"/>
</dbReference>
<dbReference type="InterPro" id="IPR050612">
    <property type="entry name" value="Prok_Mopterin_Oxidored"/>
</dbReference>
<dbReference type="PROSITE" id="PS00551">
    <property type="entry name" value="MOLYBDOPTERIN_PROK_1"/>
    <property type="match status" value="1"/>
</dbReference>
<dbReference type="Gene3D" id="3.40.228.10">
    <property type="entry name" value="Dimethylsulfoxide Reductase, domain 2"/>
    <property type="match status" value="1"/>
</dbReference>
<dbReference type="Proteomes" id="UP000662770">
    <property type="component" value="Chromosome"/>
</dbReference>
<gene>
    <name evidence="11" type="ORF">JYB87_00945</name>
</gene>
<comment type="similarity">
    <text evidence="2">Belongs to the prokaryotic molybdopterin-containing oxidoreductase family.</text>
</comment>
<evidence type="ECO:0000256" key="2">
    <source>
        <dbReference type="ARBA" id="ARBA00010312"/>
    </source>
</evidence>
<dbReference type="PANTHER" id="PTHR43742:SF3">
    <property type="entry name" value="DIMETHYL SULFOXIDE REDUCTASE DMSA"/>
    <property type="match status" value="1"/>
</dbReference>
<dbReference type="InterPro" id="IPR009010">
    <property type="entry name" value="Asp_de-COase-like_dom_sf"/>
</dbReference>
<reference evidence="11 12" key="1">
    <citation type="submission" date="2021-03" db="EMBL/GenBank/DDBJ databases">
        <title>Novel species identification of genus Shewanella.</title>
        <authorList>
            <person name="Liu G."/>
            <person name="Zhang Q."/>
        </authorList>
    </citation>
    <scope>NUCLEOTIDE SEQUENCE [LARGE SCALE GENOMIC DNA]</scope>
    <source>
        <strain evidence="11 12">FJAT-51800</strain>
    </source>
</reference>
<keyword evidence="4" id="KW-0500">Molybdenum</keyword>
<keyword evidence="3" id="KW-0004">4Fe-4S</keyword>
<dbReference type="PROSITE" id="PS51669">
    <property type="entry name" value="4FE4S_MOW_BIS_MGD"/>
    <property type="match status" value="1"/>
</dbReference>
<sequence>MERRSFLKMSAALSAAATVSGCNSSSKDIEEVAPSKGATEEVMNWSACLCNCGSNCPLKVFSKDGKIVRIETDDTGDDSWGNHQIRACARGRSNRKRVYNPDRLLYPMKQMGERGDESTFQRITWEQAISEIGSQLKGIYDTYGARSVLRHYASGAYYDLNGSNAWQRLLNCMGGSLGYYGSYSSAQVGRMIPLIYGSGARSTIAEVQHSDLCFFIGYNPLEMRQSGSGEGYEFNYYREKNNIKTIIIDCRYSDSLAGKDNMEYHACRPGTDAAMISGMAYHLITNNLIDENFLTTKCYGFRAEDALPEKGLEALPYERSYEAYILGVGELDNTPKTPEWAAAICGVPADQIRQLAEQLAAANAPYIALGYGVQRQANGEYNVWAASALAMLVGAVGKRGTNTGGYMPNSSNGGISSGMSTVVKDGPALETAQISVFTWPDAILDGKNMTVFKDGVMHLSPEELDADGNGRLNVDIKAIINFAGNTLINQHSDCFGTAEILKQKDKCELIVVSENHMTPSAKFADYLLPDSTWLESEDIANGSYSSGSMGLITPMTTSLEPLGDCRKSWEVCAALADVMGVGGLFHGGLSYQETLEKYYVDVIAPKSTELPATLQEFQNNGKLFKKFKENSESECGLYGYVQNGGELATASGRIELFSHAVDFMSKHWEKPDYVIGLHIPPIPAYIVTWEGYEDPSPEIADMKLQLIGHHTKGRTHSSFHSVQWLREATHDAVWVNPADAKGFVDGDYVIVESLRGKVRVKAHVTNRIMPGVCDLAQGAWFKPENGVDVGGCVNTLTAYRPSPIAKANPQHTNRVRIYKA</sequence>
<dbReference type="Pfam" id="PF00384">
    <property type="entry name" value="Molybdopterin"/>
    <property type="match status" value="1"/>
</dbReference>
<dbReference type="RefSeq" id="WP_207355061.1">
    <property type="nucleotide sequence ID" value="NZ_CP071503.1"/>
</dbReference>
<keyword evidence="9" id="KW-0411">Iron-sulfur</keyword>
<keyword evidence="6" id="KW-0732">Signal</keyword>
<dbReference type="NCBIfam" id="TIGR02166">
    <property type="entry name" value="dmsA_ynfE"/>
    <property type="match status" value="1"/>
</dbReference>
<dbReference type="Gene3D" id="2.20.25.90">
    <property type="entry name" value="ADC-like domains"/>
    <property type="match status" value="1"/>
</dbReference>
<evidence type="ECO:0000256" key="9">
    <source>
        <dbReference type="ARBA" id="ARBA00023014"/>
    </source>
</evidence>
<dbReference type="InterPro" id="IPR006655">
    <property type="entry name" value="Mopterin_OxRdtase_prok_CS"/>
</dbReference>
<dbReference type="NCBIfam" id="TIGR01409">
    <property type="entry name" value="TAT_signal_seq"/>
    <property type="match status" value="1"/>
</dbReference>
<comment type="cofactor">
    <cofactor evidence="1">
        <name>Mo-bis(molybdopterin guanine dinucleotide)</name>
        <dbReference type="ChEBI" id="CHEBI:60539"/>
    </cofactor>
</comment>
<dbReference type="PROSITE" id="PS00490">
    <property type="entry name" value="MOLYBDOPTERIN_PROK_2"/>
    <property type="match status" value="1"/>
</dbReference>
<evidence type="ECO:0000256" key="3">
    <source>
        <dbReference type="ARBA" id="ARBA00022485"/>
    </source>
</evidence>
<dbReference type="InterPro" id="IPR019546">
    <property type="entry name" value="TAT_signal_bac_arc"/>
</dbReference>
<evidence type="ECO:0000259" key="10">
    <source>
        <dbReference type="PROSITE" id="PS51669"/>
    </source>
</evidence>
<dbReference type="Pfam" id="PF04879">
    <property type="entry name" value="Molybdop_Fe4S4"/>
    <property type="match status" value="1"/>
</dbReference>
<dbReference type="Gene3D" id="2.40.40.20">
    <property type="match status" value="1"/>
</dbReference>
<dbReference type="Gene3D" id="3.40.50.740">
    <property type="match status" value="2"/>
</dbReference>
<protein>
    <submittedName>
        <fullName evidence="11">Molybdopterin-dependent oxidoreductase</fullName>
    </submittedName>
</protein>
<dbReference type="SUPFAM" id="SSF50692">
    <property type="entry name" value="ADC-like"/>
    <property type="match status" value="1"/>
</dbReference>
<feature type="domain" description="4Fe-4S Mo/W bis-MGD-type" evidence="10">
    <location>
        <begin position="41"/>
        <end position="102"/>
    </location>
</feature>
<proteinExistence type="inferred from homology"/>
<name>A0ABX7QSK3_9GAMM</name>
<organism evidence="11 12">
    <name type="scientific">Shewanella avicenniae</name>
    <dbReference type="NCBI Taxonomy" id="2814294"/>
    <lineage>
        <taxon>Bacteria</taxon>
        <taxon>Pseudomonadati</taxon>
        <taxon>Pseudomonadota</taxon>
        <taxon>Gammaproteobacteria</taxon>
        <taxon>Alteromonadales</taxon>
        <taxon>Shewanellaceae</taxon>
        <taxon>Shewanella</taxon>
    </lineage>
</organism>
<evidence type="ECO:0000256" key="4">
    <source>
        <dbReference type="ARBA" id="ARBA00022505"/>
    </source>
</evidence>
<dbReference type="PROSITE" id="PS51257">
    <property type="entry name" value="PROKAR_LIPOPROTEIN"/>
    <property type="match status" value="1"/>
</dbReference>
<keyword evidence="5" id="KW-0479">Metal-binding</keyword>
<accession>A0ABX7QSK3</accession>
<evidence type="ECO:0000256" key="7">
    <source>
        <dbReference type="ARBA" id="ARBA00023002"/>
    </source>
</evidence>
<dbReference type="InterPro" id="IPR006656">
    <property type="entry name" value="Mopterin_OxRdtase"/>
</dbReference>
<dbReference type="SUPFAM" id="SSF53706">
    <property type="entry name" value="Formate dehydrogenase/DMSO reductase, domains 1-3"/>
    <property type="match status" value="1"/>
</dbReference>
<dbReference type="EMBL" id="CP071503">
    <property type="protein sequence ID" value="QSX33853.1"/>
    <property type="molecule type" value="Genomic_DNA"/>
</dbReference>
<dbReference type="InterPro" id="IPR006657">
    <property type="entry name" value="MoPterin_dinucl-bd_dom"/>
</dbReference>
<evidence type="ECO:0000313" key="12">
    <source>
        <dbReference type="Proteomes" id="UP000662770"/>
    </source>
</evidence>
<dbReference type="InterPro" id="IPR027467">
    <property type="entry name" value="MopterinOxRdtase_cofactor_BS"/>
</dbReference>